<dbReference type="GO" id="GO:0003676">
    <property type="term" value="F:nucleic acid binding"/>
    <property type="evidence" value="ECO:0007669"/>
    <property type="project" value="InterPro"/>
</dbReference>
<proteinExistence type="predicted"/>
<feature type="region of interest" description="Disordered" evidence="1">
    <location>
        <begin position="321"/>
        <end position="344"/>
    </location>
</feature>
<gene>
    <name evidence="3" type="ORF">HOLleu_43134</name>
</gene>
<dbReference type="InterPro" id="IPR001584">
    <property type="entry name" value="Integrase_cat-core"/>
</dbReference>
<accession>A0A9Q0YHC4</accession>
<feature type="domain" description="Integrase catalytic" evidence="2">
    <location>
        <begin position="798"/>
        <end position="974"/>
    </location>
</feature>
<evidence type="ECO:0000313" key="4">
    <source>
        <dbReference type="Proteomes" id="UP001152320"/>
    </source>
</evidence>
<evidence type="ECO:0000313" key="3">
    <source>
        <dbReference type="EMBL" id="KAJ8018721.1"/>
    </source>
</evidence>
<name>A0A9Q0YHC4_HOLLE</name>
<feature type="compositionally biased region" description="Polar residues" evidence="1">
    <location>
        <begin position="325"/>
        <end position="335"/>
    </location>
</feature>
<dbReference type="AlphaFoldDB" id="A0A9Q0YHC4"/>
<organism evidence="3 4">
    <name type="scientific">Holothuria leucospilota</name>
    <name type="common">Black long sea cucumber</name>
    <name type="synonym">Mertensiothuria leucospilota</name>
    <dbReference type="NCBI Taxonomy" id="206669"/>
    <lineage>
        <taxon>Eukaryota</taxon>
        <taxon>Metazoa</taxon>
        <taxon>Echinodermata</taxon>
        <taxon>Eleutherozoa</taxon>
        <taxon>Echinozoa</taxon>
        <taxon>Holothuroidea</taxon>
        <taxon>Aspidochirotacea</taxon>
        <taxon>Aspidochirotida</taxon>
        <taxon>Holothuriidae</taxon>
        <taxon>Holothuria</taxon>
    </lineage>
</organism>
<evidence type="ECO:0000256" key="1">
    <source>
        <dbReference type="SAM" id="MobiDB-lite"/>
    </source>
</evidence>
<dbReference type="PANTHER" id="PTHR47331">
    <property type="entry name" value="PHD-TYPE DOMAIN-CONTAINING PROTEIN"/>
    <property type="match status" value="1"/>
</dbReference>
<dbReference type="InterPro" id="IPR008042">
    <property type="entry name" value="Retrotrans_Pao"/>
</dbReference>
<dbReference type="EMBL" id="JAIZAY010000215">
    <property type="protein sequence ID" value="KAJ8018721.1"/>
    <property type="molecule type" value="Genomic_DNA"/>
</dbReference>
<protein>
    <recommendedName>
        <fullName evidence="2">Integrase catalytic domain-containing protein</fullName>
    </recommendedName>
</protein>
<dbReference type="Proteomes" id="UP001152320">
    <property type="component" value="Unassembled WGS sequence"/>
</dbReference>
<reference evidence="3" key="1">
    <citation type="submission" date="2021-10" db="EMBL/GenBank/DDBJ databases">
        <title>Tropical sea cucumber genome reveals ecological adaptation and Cuvierian tubules defense mechanism.</title>
        <authorList>
            <person name="Chen T."/>
        </authorList>
    </citation>
    <scope>NUCLEOTIDE SEQUENCE</scope>
    <source>
        <strain evidence="3">Nanhai2018</strain>
        <tissue evidence="3">Muscle</tissue>
    </source>
</reference>
<comment type="caution">
    <text evidence="3">The sequence shown here is derived from an EMBL/GenBank/DDBJ whole genome shotgun (WGS) entry which is preliminary data.</text>
</comment>
<dbReference type="GO" id="GO:0015074">
    <property type="term" value="P:DNA integration"/>
    <property type="evidence" value="ECO:0007669"/>
    <property type="project" value="InterPro"/>
</dbReference>
<dbReference type="Pfam" id="PF18701">
    <property type="entry name" value="DUF5641"/>
    <property type="match status" value="1"/>
</dbReference>
<keyword evidence="4" id="KW-1185">Reference proteome</keyword>
<feature type="region of interest" description="Disordered" evidence="1">
    <location>
        <begin position="429"/>
        <end position="458"/>
    </location>
</feature>
<evidence type="ECO:0000259" key="2">
    <source>
        <dbReference type="PROSITE" id="PS50994"/>
    </source>
</evidence>
<dbReference type="InterPro" id="IPR036397">
    <property type="entry name" value="RNaseH_sf"/>
</dbReference>
<dbReference type="PROSITE" id="PS50994">
    <property type="entry name" value="INTEGRASE"/>
    <property type="match status" value="1"/>
</dbReference>
<dbReference type="Pfam" id="PF03564">
    <property type="entry name" value="DUF1759"/>
    <property type="match status" value="1"/>
</dbReference>
<dbReference type="InterPro" id="IPR040676">
    <property type="entry name" value="DUF5641"/>
</dbReference>
<sequence length="1146" mass="128555">MEKAKKTRMAEKGWLSRAAKELDSTISKVGVTSVEIEILLSNFNQRLAKVDEVQSTIESLTDLAEIDKEVASAADYREQVTEIRKTAYLALEKMKQAKASRPTVPLSQVDPGMRGNEVEHDHVSLGAEANSVPSHPKSATRLPKLQLPKFAGNIVEWQAFWDQFEAAVHNSDIPPVNKFAYLQALLEGDAKRCIQGLSPTAKHYSVACDLLKERYGKPEKIIFAHIQALLNLSPPQSKGRLTLPVLWNMQDELLAHVRSLESLGISGEKYGFFLTPVILSRLPQDIRLEWAREGEGKESDLDFLLQFLKRELQRRERSDVLRGVSTASRDSPSSETRYKSPPTVSALQAASKESHCGFCGKGHSSGKCWDILRLSVNERHQAISRAKVCFRCLSSDHFAKKCRALCSYCRGKHHEMCCKSKWGAKDTGINQPPTHSEAAVAKPQQSPVRSDLTPESAPFVPQVPMPSERARGPPDNAAVISPVNVSLHSKSHMYTVLQTAKGLEVHAFGDASEKGYGTVVYLRIPVGNKYRMSFVMARSRVAPIKKVTLPRLELLGALLTARTVGFVMKALSLSVTYKCWTDSMVVLSWIKGDPSKYKTFVGNRVREIHQIVDPSCWNHCPGKGNPADLITRGAFTHQLVKSKHWFEGPDWLQESEGAEREEAVLASASHPQSVKEMKTVKPHQDEEVSNPFDVKRWGTLTKAVRVVSFVLRFVDRLTHREIRAACLINDELQRANTVLIKSVQREVYHSEIVALRSGKNVASGSSIAKLTPFLGKDDVLRVKGRLQLSDLSYDEKHPVILPKGYFSWLLIRSYHLKLKHAGVESLVSNLRNTVDTTLAVHIELVDSLSVQDFLLSFRRFVARRGLPVVIYSDNAKTFVKGQTKLLELYGSECPTWKFIAPRAPWWGGWWEKLVGSVKSALKKSVARASLTRQELETVLHEIEACINSRPLTYVRTDVNDPAPLSPSHFLLGRTISCQPETGQETVTTRQDLVDRSLLCKHRADLFWERWKNDYLRNLPPAIQKFKAKNNLEIGSVVLIKEDRRPRMKWDLGVVLEMCRGCDNLVRSVRLRTPTGVIIRPIQKLCYMELNVPQKESSVEAKLAESEPLEPDCLKQSLVVKTKGSAPSTGHCTRSGRQIVPRKLLDL</sequence>
<dbReference type="Gene3D" id="3.30.420.10">
    <property type="entry name" value="Ribonuclease H-like superfamily/Ribonuclease H"/>
    <property type="match status" value="1"/>
</dbReference>
<dbReference type="Pfam" id="PF05380">
    <property type="entry name" value="Peptidase_A17"/>
    <property type="match status" value="1"/>
</dbReference>
<dbReference type="SUPFAM" id="SSF53098">
    <property type="entry name" value="Ribonuclease H-like"/>
    <property type="match status" value="1"/>
</dbReference>
<dbReference type="InterPro" id="IPR012337">
    <property type="entry name" value="RNaseH-like_sf"/>
</dbReference>
<dbReference type="PANTHER" id="PTHR47331:SF1">
    <property type="entry name" value="GAG-LIKE PROTEIN"/>
    <property type="match status" value="1"/>
</dbReference>
<dbReference type="InterPro" id="IPR005312">
    <property type="entry name" value="DUF1759"/>
</dbReference>
<dbReference type="OrthoDB" id="5919196at2759"/>